<dbReference type="InterPro" id="IPR001633">
    <property type="entry name" value="EAL_dom"/>
</dbReference>
<dbReference type="SUPFAM" id="SSF141868">
    <property type="entry name" value="EAL domain-like"/>
    <property type="match status" value="1"/>
</dbReference>
<evidence type="ECO:0000313" key="2">
    <source>
        <dbReference type="EMBL" id="SFZ77702.1"/>
    </source>
</evidence>
<dbReference type="AlphaFoldDB" id="A0A1K2HLN0"/>
<organism evidence="2 3">
    <name type="scientific">Chitinimonas taiwanensis DSM 18899</name>
    <dbReference type="NCBI Taxonomy" id="1121279"/>
    <lineage>
        <taxon>Bacteria</taxon>
        <taxon>Pseudomonadati</taxon>
        <taxon>Pseudomonadota</taxon>
        <taxon>Betaproteobacteria</taxon>
        <taxon>Neisseriales</taxon>
        <taxon>Chitinibacteraceae</taxon>
        <taxon>Chitinimonas</taxon>
    </lineage>
</organism>
<reference evidence="2 3" key="1">
    <citation type="submission" date="2016-11" db="EMBL/GenBank/DDBJ databases">
        <authorList>
            <person name="Jaros S."/>
            <person name="Januszkiewicz K."/>
            <person name="Wedrychowicz H."/>
        </authorList>
    </citation>
    <scope>NUCLEOTIDE SEQUENCE [LARGE SCALE GENOMIC DNA]</scope>
    <source>
        <strain evidence="2 3">DSM 18899</strain>
    </source>
</reference>
<dbReference type="CDD" id="cd01948">
    <property type="entry name" value="EAL"/>
    <property type="match status" value="1"/>
</dbReference>
<keyword evidence="3" id="KW-1185">Reference proteome</keyword>
<dbReference type="Pfam" id="PF00563">
    <property type="entry name" value="EAL"/>
    <property type="match status" value="1"/>
</dbReference>
<dbReference type="PROSITE" id="PS50883">
    <property type="entry name" value="EAL"/>
    <property type="match status" value="1"/>
</dbReference>
<proteinExistence type="predicted"/>
<evidence type="ECO:0000313" key="3">
    <source>
        <dbReference type="Proteomes" id="UP000186513"/>
    </source>
</evidence>
<dbReference type="RefSeq" id="WP_072429050.1">
    <property type="nucleotide sequence ID" value="NZ_FPKR01000010.1"/>
</dbReference>
<dbReference type="Gene3D" id="3.30.450.20">
    <property type="entry name" value="PAS domain"/>
    <property type="match status" value="1"/>
</dbReference>
<dbReference type="EMBL" id="FPKR01000010">
    <property type="protein sequence ID" value="SFZ77702.1"/>
    <property type="molecule type" value="Genomic_DNA"/>
</dbReference>
<dbReference type="Gene3D" id="3.20.20.450">
    <property type="entry name" value="EAL domain"/>
    <property type="match status" value="1"/>
</dbReference>
<dbReference type="OrthoDB" id="9813903at2"/>
<dbReference type="SUPFAM" id="SSF103190">
    <property type="entry name" value="Sensory domain-like"/>
    <property type="match status" value="1"/>
</dbReference>
<dbReference type="InterPro" id="IPR035919">
    <property type="entry name" value="EAL_sf"/>
</dbReference>
<dbReference type="PANTHER" id="PTHR33121:SF76">
    <property type="entry name" value="SIGNALING PROTEIN"/>
    <property type="match status" value="1"/>
</dbReference>
<dbReference type="Proteomes" id="UP000186513">
    <property type="component" value="Unassembled WGS sequence"/>
</dbReference>
<dbReference type="STRING" id="1121279.SAMN02745887_02539"/>
<dbReference type="InterPro" id="IPR029151">
    <property type="entry name" value="Sensor-like_sf"/>
</dbReference>
<feature type="domain" description="EAL" evidence="1">
    <location>
        <begin position="13"/>
        <end position="271"/>
    </location>
</feature>
<dbReference type="SMART" id="SM00052">
    <property type="entry name" value="EAL"/>
    <property type="match status" value="1"/>
</dbReference>
<dbReference type="GO" id="GO:0071111">
    <property type="term" value="F:cyclic-guanylate-specific phosphodiesterase activity"/>
    <property type="evidence" value="ECO:0007669"/>
    <property type="project" value="InterPro"/>
</dbReference>
<gene>
    <name evidence="2" type="ORF">SAMN02745887_02539</name>
</gene>
<accession>A0A1K2HLN0</accession>
<sequence>MPLTAPYQLDALQALLLQEGSQYIAQHAGLTLHSHFQPIFSFAHRRVVGHEGLMRAWTPIGKAMSPAHVFASAGSEAELVTLDRLSRLLHARNFCTLSEQMGDPPHWLFLNAEPNAFAHAGQYGRFFPELLARLGLAPERVVVEVLETAIENHRALTRAVDYFRDIGCLIAIDDFGAGHSNVDRVWRLRPDIVKLDRTLITDATRNHDARLILPGLVSLVHEAGALVLAEGVETENEALLALEADCDLIQGYYFARPAPGLWHSEPSQPLFETLWDNFNARMRLEIEHNQQQLAPYCTAILKGAARLTEAEGFAAAAQAFMNEPAAIRCFLLDVNGRQVGANLHNPTREQRVTPRFSPLDDARGAVWSRRQYFRQAMKRFGELQISRPYLSIVGEAQCVTLSLGLMLNGVPHVLCGDIQWHGPVEFDSGDGSVLE</sequence>
<dbReference type="PANTHER" id="PTHR33121">
    <property type="entry name" value="CYCLIC DI-GMP PHOSPHODIESTERASE PDEF"/>
    <property type="match status" value="1"/>
</dbReference>
<protein>
    <submittedName>
        <fullName evidence="2">EAL domain, c-di-GMP-specific phosphodiesterase class I (Or its enzymatically inactive variant)</fullName>
    </submittedName>
</protein>
<name>A0A1K2HLN0_9NEIS</name>
<dbReference type="InterPro" id="IPR050706">
    <property type="entry name" value="Cyclic-di-GMP_PDE-like"/>
</dbReference>
<evidence type="ECO:0000259" key="1">
    <source>
        <dbReference type="PROSITE" id="PS50883"/>
    </source>
</evidence>